<comment type="caution">
    <text evidence="1">The sequence shown here is derived from an EMBL/GenBank/DDBJ whole genome shotgun (WGS) entry which is preliminary data.</text>
</comment>
<name>A0A7Y9WYS3_9ACTN</name>
<sequence length="39" mass="4617">MRRLIWTAGEPGGEDDFGPLYDFGQPNWGFVEIQYRELR</sequence>
<keyword evidence="2" id="KW-1185">Reference proteome</keyword>
<evidence type="ECO:0000313" key="1">
    <source>
        <dbReference type="EMBL" id="NYH42061.1"/>
    </source>
</evidence>
<protein>
    <submittedName>
        <fullName evidence="1">Uncharacterized protein</fullName>
    </submittedName>
</protein>
<proteinExistence type="predicted"/>
<accession>A0A7Y9WYS3</accession>
<reference evidence="1 2" key="1">
    <citation type="submission" date="2020-07" db="EMBL/GenBank/DDBJ databases">
        <title>Sequencing the genomes of 1000 actinobacteria strains.</title>
        <authorList>
            <person name="Klenk H.-P."/>
        </authorList>
    </citation>
    <scope>NUCLEOTIDE SEQUENCE [LARGE SCALE GENOMIC DNA]</scope>
    <source>
        <strain evidence="1 2">DSM 45876</strain>
    </source>
</reference>
<dbReference type="AlphaFoldDB" id="A0A7Y9WYS3"/>
<evidence type="ECO:0000313" key="2">
    <source>
        <dbReference type="Proteomes" id="UP000523545"/>
    </source>
</evidence>
<gene>
    <name evidence="1" type="ORF">HNR22_001788</name>
</gene>
<organism evidence="1 2">
    <name type="scientific">Micromonospora jinlongensis</name>
    <dbReference type="NCBI Taxonomy" id="1287877"/>
    <lineage>
        <taxon>Bacteria</taxon>
        <taxon>Bacillati</taxon>
        <taxon>Actinomycetota</taxon>
        <taxon>Actinomycetes</taxon>
        <taxon>Micromonosporales</taxon>
        <taxon>Micromonosporaceae</taxon>
        <taxon>Micromonospora</taxon>
    </lineage>
</organism>
<dbReference type="Proteomes" id="UP000523545">
    <property type="component" value="Unassembled WGS sequence"/>
</dbReference>
<dbReference type="EMBL" id="JACCHK010000001">
    <property type="protein sequence ID" value="NYH42061.1"/>
    <property type="molecule type" value="Genomic_DNA"/>
</dbReference>